<keyword evidence="1" id="KW-0812">Transmembrane</keyword>
<name>A0A8S3AVH6_9BILA</name>
<evidence type="ECO:0000313" key="3">
    <source>
        <dbReference type="EMBL" id="CAF4747664.1"/>
    </source>
</evidence>
<dbReference type="Proteomes" id="UP000676336">
    <property type="component" value="Unassembled WGS sequence"/>
</dbReference>
<protein>
    <submittedName>
        <fullName evidence="3">Uncharacterized protein</fullName>
    </submittedName>
</protein>
<keyword evidence="1" id="KW-1133">Transmembrane helix</keyword>
<dbReference type="EMBL" id="CAJOBI010116573">
    <property type="protein sequence ID" value="CAF4657526.1"/>
    <property type="molecule type" value="Genomic_DNA"/>
</dbReference>
<keyword evidence="1" id="KW-0472">Membrane</keyword>
<accession>A0A8S3AVH6</accession>
<comment type="caution">
    <text evidence="3">The sequence shown here is derived from an EMBL/GenBank/DDBJ whole genome shotgun (WGS) entry which is preliminary data.</text>
</comment>
<evidence type="ECO:0000313" key="4">
    <source>
        <dbReference type="Proteomes" id="UP000676336"/>
    </source>
</evidence>
<dbReference type="AlphaFoldDB" id="A0A8S3AVH6"/>
<organism evidence="3 4">
    <name type="scientific">Rotaria magnacalcarata</name>
    <dbReference type="NCBI Taxonomy" id="392030"/>
    <lineage>
        <taxon>Eukaryota</taxon>
        <taxon>Metazoa</taxon>
        <taxon>Spiralia</taxon>
        <taxon>Gnathifera</taxon>
        <taxon>Rotifera</taxon>
        <taxon>Eurotatoria</taxon>
        <taxon>Bdelloidea</taxon>
        <taxon>Philodinida</taxon>
        <taxon>Philodinidae</taxon>
        <taxon>Rotaria</taxon>
    </lineage>
</organism>
<feature type="transmembrane region" description="Helical" evidence="1">
    <location>
        <begin position="12"/>
        <end position="34"/>
    </location>
</feature>
<proteinExistence type="predicted"/>
<feature type="non-terminal residue" evidence="3">
    <location>
        <position position="60"/>
    </location>
</feature>
<sequence length="60" mass="6269">MIATGVVVASPIIVAGAVTAAVTVLPPFGVYRLVRHARARRRANAAANYPIGTPFLIEPD</sequence>
<gene>
    <name evidence="2" type="ORF">SMN809_LOCUS41364</name>
    <name evidence="3" type="ORF">SMN809_LOCUS44990</name>
</gene>
<evidence type="ECO:0000256" key="1">
    <source>
        <dbReference type="SAM" id="Phobius"/>
    </source>
</evidence>
<reference evidence="3" key="1">
    <citation type="submission" date="2021-02" db="EMBL/GenBank/DDBJ databases">
        <authorList>
            <person name="Nowell W R."/>
        </authorList>
    </citation>
    <scope>NUCLEOTIDE SEQUENCE</scope>
</reference>
<evidence type="ECO:0000313" key="2">
    <source>
        <dbReference type="EMBL" id="CAF4657526.1"/>
    </source>
</evidence>
<dbReference type="EMBL" id="CAJOBI010136402">
    <property type="protein sequence ID" value="CAF4747664.1"/>
    <property type="molecule type" value="Genomic_DNA"/>
</dbReference>